<dbReference type="GeneID" id="25900537"/>
<dbReference type="GO" id="GO:0007032">
    <property type="term" value="P:endosome organization"/>
    <property type="evidence" value="ECO:0007669"/>
    <property type="project" value="TreeGrafter"/>
</dbReference>
<dbReference type="PANTHER" id="PTHR31409">
    <property type="entry name" value="WASH COMPLEX SUBUNIT 4"/>
    <property type="match status" value="1"/>
</dbReference>
<gene>
    <name evidence="2" type="ORF">SARC_00033</name>
</gene>
<feature type="domain" description="WASH complex subunit 4 N-terminal" evidence="1">
    <location>
        <begin position="13"/>
        <end position="201"/>
    </location>
</feature>
<dbReference type="InterPro" id="IPR027307">
    <property type="entry name" value="WASH7"/>
</dbReference>
<keyword evidence="3" id="KW-1185">Reference proteome</keyword>
<proteinExistence type="predicted"/>
<dbReference type="Pfam" id="PF14745">
    <property type="entry name" value="WASH-4_N"/>
    <property type="match status" value="1"/>
</dbReference>
<reference evidence="2 3" key="1">
    <citation type="submission" date="2011-02" db="EMBL/GenBank/DDBJ databases">
        <title>The Genome Sequence of Sphaeroforma arctica JP610.</title>
        <authorList>
            <consortium name="The Broad Institute Genome Sequencing Platform"/>
            <person name="Russ C."/>
            <person name="Cuomo C."/>
            <person name="Young S.K."/>
            <person name="Zeng Q."/>
            <person name="Gargeya S."/>
            <person name="Alvarado L."/>
            <person name="Berlin A."/>
            <person name="Chapman S.B."/>
            <person name="Chen Z."/>
            <person name="Freedman E."/>
            <person name="Gellesch M."/>
            <person name="Goldberg J."/>
            <person name="Griggs A."/>
            <person name="Gujja S."/>
            <person name="Heilman E."/>
            <person name="Heiman D."/>
            <person name="Howarth C."/>
            <person name="Mehta T."/>
            <person name="Neiman D."/>
            <person name="Pearson M."/>
            <person name="Roberts A."/>
            <person name="Saif S."/>
            <person name="Shea T."/>
            <person name="Shenoy N."/>
            <person name="Sisk P."/>
            <person name="Stolte C."/>
            <person name="Sykes S."/>
            <person name="White J."/>
            <person name="Yandava C."/>
            <person name="Burger G."/>
            <person name="Gray M.W."/>
            <person name="Holland P.W.H."/>
            <person name="King N."/>
            <person name="Lang F.B.F."/>
            <person name="Roger A.J."/>
            <person name="Ruiz-Trillo I."/>
            <person name="Haas B."/>
            <person name="Nusbaum C."/>
            <person name="Birren B."/>
        </authorList>
    </citation>
    <scope>NUCLEOTIDE SEQUENCE [LARGE SCALE GENOMIC DNA]</scope>
    <source>
        <strain evidence="2 3">JP610</strain>
    </source>
</reference>
<evidence type="ECO:0000313" key="2">
    <source>
        <dbReference type="EMBL" id="KNC87901.1"/>
    </source>
</evidence>
<dbReference type="AlphaFoldDB" id="A0A0L0GGD1"/>
<dbReference type="InterPro" id="IPR028191">
    <property type="entry name" value="WASH-4_N"/>
</dbReference>
<organism evidence="2 3">
    <name type="scientific">Sphaeroforma arctica JP610</name>
    <dbReference type="NCBI Taxonomy" id="667725"/>
    <lineage>
        <taxon>Eukaryota</taxon>
        <taxon>Ichthyosporea</taxon>
        <taxon>Ichthyophonida</taxon>
        <taxon>Sphaeroforma</taxon>
    </lineage>
</organism>
<dbReference type="PANTHER" id="PTHR31409:SF0">
    <property type="entry name" value="WASH COMPLEX SUBUNIT 4"/>
    <property type="match status" value="1"/>
</dbReference>
<dbReference type="EMBL" id="KQ241597">
    <property type="protein sequence ID" value="KNC87901.1"/>
    <property type="molecule type" value="Genomic_DNA"/>
</dbReference>
<protein>
    <recommendedName>
        <fullName evidence="1">WASH complex subunit 4 N-terminal domain-containing protein</fullName>
    </recommendedName>
</protein>
<evidence type="ECO:0000259" key="1">
    <source>
        <dbReference type="Pfam" id="PF14745"/>
    </source>
</evidence>
<feature type="non-terminal residue" evidence="2">
    <location>
        <position position="275"/>
    </location>
</feature>
<dbReference type="RefSeq" id="XP_014161803.1">
    <property type="nucleotide sequence ID" value="XM_014306328.1"/>
</dbReference>
<name>A0A0L0GGD1_9EUKA</name>
<dbReference type="GO" id="GO:0016197">
    <property type="term" value="P:endosomal transport"/>
    <property type="evidence" value="ECO:0007669"/>
    <property type="project" value="TreeGrafter"/>
</dbReference>
<dbReference type="Proteomes" id="UP000054560">
    <property type="component" value="Unassembled WGS sequence"/>
</dbReference>
<dbReference type="GO" id="GO:0005768">
    <property type="term" value="C:endosome"/>
    <property type="evidence" value="ECO:0007669"/>
    <property type="project" value="TreeGrafter"/>
</dbReference>
<sequence length="275" mass="29727">MMATTVEGCSPELRKTLVGVDALCRASSKLREHAEDNLYKPLILCSETPGLEESDAQSVQFISNMFGVLLDCVAFIDDCTRVTARLLQIIFALACDQESVFTGSTLLPLYAHVCELFGTLCGLEEIIRRTPAIHTCWPVFESTVVGRRDAASSTGGESVELDLLLGKVNQINRRLLHTSVVCDVLLTAVPDMLVTESTQLEAIGSSLLCALSSLLQDGHPPPPSEGPSRSRLGCVGLLSVWCAVNRQQEAVPLKSVMKVVWSGFTSSPRATYLGE</sequence>
<accession>A0A0L0GGD1</accession>
<dbReference type="GO" id="GO:0071203">
    <property type="term" value="C:WASH complex"/>
    <property type="evidence" value="ECO:0007669"/>
    <property type="project" value="InterPro"/>
</dbReference>
<evidence type="ECO:0000313" key="3">
    <source>
        <dbReference type="Proteomes" id="UP000054560"/>
    </source>
</evidence>